<feature type="compositionally biased region" description="Polar residues" evidence="1">
    <location>
        <begin position="85"/>
        <end position="103"/>
    </location>
</feature>
<sequence length="406" mass="45046">MSMLFTAAEVELLGDIEFVEERIGGRPTNSALASSIVGPPHGNGASVYNQASTTGDTVNPNRIVVWDPPKRKFFGPPGYVRPTKKSQQTEAAPSNEDTSCNSRTQPPTFLFAYSNDLSSKTVSDTWNAFLDVENSVDLQYSWFGSVRFDTENMDIEFHKDFNDVTSTIQNNLPDPNQGYQNFSVGSNVFDVIEKFYSNTQAPVCGSIICILLKRYPNEADISRLVSKIRSHHTFIHVMTSATPSGGSQPKSMYFVSSKTNGMGPFESDDQFFDIIGRFPMFATPYPVYATTVQVNGSGTINLPDLYLPKSDDYWVAITYQDHVPIDSFQNLNLRWTNPGDSGNFAVNSNDVSGVEDGGTYACGWNGFGATNYSMTLEYSYSSQDMQNLQIRIYSGTPLNNWLPYSD</sequence>
<comment type="caution">
    <text evidence="3">The sequence shown here is derived from an EMBL/GenBank/DDBJ whole genome shotgun (WGS) entry which is preliminary data.</text>
</comment>
<accession>A0A2G5SAN5</accession>
<evidence type="ECO:0000256" key="1">
    <source>
        <dbReference type="SAM" id="MobiDB-lite"/>
    </source>
</evidence>
<dbReference type="AlphaFoldDB" id="A0A2G5SAN5"/>
<dbReference type="OrthoDB" id="5875487at2759"/>
<dbReference type="PANTHER" id="PTHR23062:SF3">
    <property type="entry name" value="ANF_RECEPTOR DOMAIN-CONTAINING PROTEIN-RELATED"/>
    <property type="match status" value="1"/>
</dbReference>
<reference evidence="4" key="1">
    <citation type="submission" date="2017-10" db="EMBL/GenBank/DDBJ databases">
        <title>Rapid genome shrinkage in a self-fertile nematode reveals novel sperm competition proteins.</title>
        <authorList>
            <person name="Yin D."/>
            <person name="Schwarz E.M."/>
            <person name="Thomas C.G."/>
            <person name="Felde R.L."/>
            <person name="Korf I.F."/>
            <person name="Cutter A.D."/>
            <person name="Schartner C.M."/>
            <person name="Ralston E.J."/>
            <person name="Meyer B.J."/>
            <person name="Haag E.S."/>
        </authorList>
    </citation>
    <scope>NUCLEOTIDE SEQUENCE [LARGE SCALE GENOMIC DNA]</scope>
    <source>
        <strain evidence="4">JU1422</strain>
    </source>
</reference>
<gene>
    <name evidence="3" type="ORF">B9Z55_028751</name>
</gene>
<dbReference type="Pfam" id="PF23673">
    <property type="entry name" value="DUF7154"/>
    <property type="match status" value="1"/>
</dbReference>
<evidence type="ECO:0000259" key="2">
    <source>
        <dbReference type="Pfam" id="PF23673"/>
    </source>
</evidence>
<feature type="domain" description="DUF7154" evidence="2">
    <location>
        <begin position="291"/>
        <end position="394"/>
    </location>
</feature>
<dbReference type="EMBL" id="PDUG01000033">
    <property type="protein sequence ID" value="PIC11959.1"/>
    <property type="molecule type" value="Genomic_DNA"/>
</dbReference>
<keyword evidence="4" id="KW-1185">Reference proteome</keyword>
<organism evidence="3 4">
    <name type="scientific">Caenorhabditis nigoni</name>
    <dbReference type="NCBI Taxonomy" id="1611254"/>
    <lineage>
        <taxon>Eukaryota</taxon>
        <taxon>Metazoa</taxon>
        <taxon>Ecdysozoa</taxon>
        <taxon>Nematoda</taxon>
        <taxon>Chromadorea</taxon>
        <taxon>Rhabditida</taxon>
        <taxon>Rhabditina</taxon>
        <taxon>Rhabditomorpha</taxon>
        <taxon>Rhabditoidea</taxon>
        <taxon>Rhabditidae</taxon>
        <taxon>Peloderinae</taxon>
        <taxon>Caenorhabditis</taxon>
    </lineage>
</organism>
<proteinExistence type="predicted"/>
<protein>
    <recommendedName>
        <fullName evidence="2">DUF7154 domain-containing protein</fullName>
    </recommendedName>
</protein>
<evidence type="ECO:0000313" key="3">
    <source>
        <dbReference type="EMBL" id="PIC11959.1"/>
    </source>
</evidence>
<dbReference type="GO" id="GO:0045087">
    <property type="term" value="P:innate immune response"/>
    <property type="evidence" value="ECO:0007669"/>
    <property type="project" value="TreeGrafter"/>
</dbReference>
<dbReference type="STRING" id="1611254.A0A2G5SAN5"/>
<dbReference type="PANTHER" id="PTHR23062">
    <property type="entry name" value="HYPOTHETICAL PROTEIN C.ELEGANS"/>
    <property type="match status" value="1"/>
</dbReference>
<dbReference type="InterPro" id="IPR055578">
    <property type="entry name" value="DUF7154"/>
</dbReference>
<name>A0A2G5SAN5_9PELO</name>
<feature type="region of interest" description="Disordered" evidence="1">
    <location>
        <begin position="74"/>
        <end position="103"/>
    </location>
</feature>
<dbReference type="Proteomes" id="UP000230233">
    <property type="component" value="Unassembled WGS sequence"/>
</dbReference>
<evidence type="ECO:0000313" key="4">
    <source>
        <dbReference type="Proteomes" id="UP000230233"/>
    </source>
</evidence>